<dbReference type="Pfam" id="PF00248">
    <property type="entry name" value="Aldo_ket_red"/>
    <property type="match status" value="1"/>
</dbReference>
<dbReference type="RefSeq" id="WP_344160427.1">
    <property type="nucleotide sequence ID" value="NZ_BAAAPC010000003.1"/>
</dbReference>
<feature type="domain" description="NADP-dependent oxidoreductase" evidence="1">
    <location>
        <begin position="2"/>
        <end position="112"/>
    </location>
</feature>
<comment type="caution">
    <text evidence="2">The sequence shown here is derived from an EMBL/GenBank/DDBJ whole genome shotgun (WGS) entry which is preliminary data.</text>
</comment>
<evidence type="ECO:0000313" key="3">
    <source>
        <dbReference type="Proteomes" id="UP001501585"/>
    </source>
</evidence>
<dbReference type="Gene3D" id="3.20.20.100">
    <property type="entry name" value="NADP-dependent oxidoreductase domain"/>
    <property type="match status" value="1"/>
</dbReference>
<sequence>MTSLDTAYNYQRYRSHQVLASVAAGLLDLFEITTKVGFFPDGHDLTPERLRVAVQRTAEDLGRIPDTVLLHNPECSIDGFEKACEALMLVRDEGLCRAWGISTWDPRKLAERSWVVPRPDVVMVRSGLTVPAHVLGAAERFTVQLAVPSVWGMAPFGGNAKDPVWSKTDTSLFLAPGQQATHRQAAVAAAFDIPTVERLAVGTSSPAHLTEIVQAESLTTSTQVVERYRALLRRRVDGGNSA</sequence>
<accession>A0ABN2SH07</accession>
<keyword evidence="3" id="KW-1185">Reference proteome</keyword>
<dbReference type="InterPro" id="IPR023210">
    <property type="entry name" value="NADP_OxRdtase_dom"/>
</dbReference>
<reference evidence="2 3" key="1">
    <citation type="journal article" date="2019" name="Int. J. Syst. Evol. Microbiol.">
        <title>The Global Catalogue of Microorganisms (GCM) 10K type strain sequencing project: providing services to taxonomists for standard genome sequencing and annotation.</title>
        <authorList>
            <consortium name="The Broad Institute Genomics Platform"/>
            <consortium name="The Broad Institute Genome Sequencing Center for Infectious Disease"/>
            <person name="Wu L."/>
            <person name="Ma J."/>
        </authorList>
    </citation>
    <scope>NUCLEOTIDE SEQUENCE [LARGE SCALE GENOMIC DNA]</scope>
    <source>
        <strain evidence="2 3">JCM 15313</strain>
    </source>
</reference>
<organism evidence="2 3">
    <name type="scientific">Nocardiopsis rhodophaea</name>
    <dbReference type="NCBI Taxonomy" id="280238"/>
    <lineage>
        <taxon>Bacteria</taxon>
        <taxon>Bacillati</taxon>
        <taxon>Actinomycetota</taxon>
        <taxon>Actinomycetes</taxon>
        <taxon>Streptosporangiales</taxon>
        <taxon>Nocardiopsidaceae</taxon>
        <taxon>Nocardiopsis</taxon>
    </lineage>
</organism>
<gene>
    <name evidence="2" type="ORF">GCM10009799_10140</name>
</gene>
<dbReference type="Proteomes" id="UP001501585">
    <property type="component" value="Unassembled WGS sequence"/>
</dbReference>
<name>A0ABN2SH07_9ACTN</name>
<dbReference type="SUPFAM" id="SSF51430">
    <property type="entry name" value="NAD(P)-linked oxidoreductase"/>
    <property type="match status" value="1"/>
</dbReference>
<proteinExistence type="predicted"/>
<protein>
    <recommendedName>
        <fullName evidence="1">NADP-dependent oxidoreductase domain-containing protein</fullName>
    </recommendedName>
</protein>
<dbReference type="InterPro" id="IPR036812">
    <property type="entry name" value="NAD(P)_OxRdtase_dom_sf"/>
</dbReference>
<dbReference type="PANTHER" id="PTHR42686">
    <property type="entry name" value="GH17980P-RELATED"/>
    <property type="match status" value="1"/>
</dbReference>
<evidence type="ECO:0000259" key="1">
    <source>
        <dbReference type="Pfam" id="PF00248"/>
    </source>
</evidence>
<dbReference type="PANTHER" id="PTHR42686:SF1">
    <property type="entry name" value="GH17980P-RELATED"/>
    <property type="match status" value="1"/>
</dbReference>
<dbReference type="EMBL" id="BAAAPC010000003">
    <property type="protein sequence ID" value="GAA1986611.1"/>
    <property type="molecule type" value="Genomic_DNA"/>
</dbReference>
<evidence type="ECO:0000313" key="2">
    <source>
        <dbReference type="EMBL" id="GAA1986611.1"/>
    </source>
</evidence>
<dbReference type="InterPro" id="IPR020471">
    <property type="entry name" value="AKR"/>
</dbReference>